<dbReference type="EMBL" id="CP009149">
    <property type="protein sequence ID" value="AIJ06476.1"/>
    <property type="molecule type" value="Genomic_DNA"/>
</dbReference>
<keyword evidence="2" id="KW-0501">Molybdenum cofactor biosynthesis</keyword>
<name>A0A076LE31_9EURY</name>
<dbReference type="GeneID" id="24892272"/>
<dbReference type="InterPro" id="IPR001453">
    <property type="entry name" value="MoaB/Mog_dom"/>
</dbReference>
<dbReference type="InterPro" id="IPR012245">
    <property type="entry name" value="MoaB"/>
</dbReference>
<sequence length="163" mass="18176">MHKRIKDVKYAVVTVSDSRYNDLIKGKEVDDKSGNLLKEELNAEIYTIIPDNKNMIKGIVEHIVESFDVDCIVFTGGTGIAERDVTVEALKEIIEKELDGFKIIFQKLSYEEVGFSVMLSRAMAGIYKGKIIYALPGSVNACKTALKIIKEETGHILGHLREG</sequence>
<feature type="domain" description="MoaB/Mog" evidence="3">
    <location>
        <begin position="11"/>
        <end position="156"/>
    </location>
</feature>
<dbReference type="GO" id="GO:0006777">
    <property type="term" value="P:Mo-molybdopterin cofactor biosynthetic process"/>
    <property type="evidence" value="ECO:0007669"/>
    <property type="project" value="UniProtKB-KW"/>
</dbReference>
<dbReference type="Proteomes" id="UP000028781">
    <property type="component" value="Chromosome"/>
</dbReference>
<proteinExistence type="inferred from homology"/>
<evidence type="ECO:0000259" key="3">
    <source>
        <dbReference type="SMART" id="SM00852"/>
    </source>
</evidence>
<reference evidence="4 5" key="1">
    <citation type="journal article" date="2015" name="Int. J. Syst. Evol. Microbiol.">
        <title>M ethanocaldococcus bathoardescens sp. nov., a hyperthermophilic methanogen isolated from a volcanically active deep-sea hydrothermal vent.</title>
        <authorList>
            <person name="Stewart L.C."/>
            <person name="Jung J.H."/>
            <person name="Kim Y.T."/>
            <person name="Kwon S.W."/>
            <person name="Park C.S."/>
            <person name="Holden J.F."/>
        </authorList>
    </citation>
    <scope>NUCLEOTIDE SEQUENCE [LARGE SCALE GENOMIC DNA]</scope>
    <source>
        <strain evidence="4 5">JH146</strain>
    </source>
</reference>
<dbReference type="RefSeq" id="WP_048202542.1">
    <property type="nucleotide sequence ID" value="NZ_CP009149.1"/>
</dbReference>
<dbReference type="InterPro" id="IPR008284">
    <property type="entry name" value="MoCF_biosynth_CS"/>
</dbReference>
<evidence type="ECO:0000256" key="1">
    <source>
        <dbReference type="ARBA" id="ARBA00006112"/>
    </source>
</evidence>
<gene>
    <name evidence="4" type="ORF">JH146_1634</name>
</gene>
<dbReference type="STRING" id="1301915.JH146_1634"/>
<dbReference type="PANTHER" id="PTHR43232:SF2">
    <property type="entry name" value="MOLYBDENUM COFACTOR BIOSYNTHESIS PROTEIN B"/>
    <property type="match status" value="1"/>
</dbReference>
<dbReference type="Gene3D" id="3.40.980.10">
    <property type="entry name" value="MoaB/Mog-like domain"/>
    <property type="match status" value="1"/>
</dbReference>
<organism evidence="4 5">
    <name type="scientific">Methanocaldococcus bathoardescens</name>
    <dbReference type="NCBI Taxonomy" id="1301915"/>
    <lineage>
        <taxon>Archaea</taxon>
        <taxon>Methanobacteriati</taxon>
        <taxon>Methanobacteriota</taxon>
        <taxon>Methanomada group</taxon>
        <taxon>Methanococci</taxon>
        <taxon>Methanococcales</taxon>
        <taxon>Methanocaldococcaceae</taxon>
        <taxon>Methanocaldococcus</taxon>
    </lineage>
</organism>
<dbReference type="CDD" id="cd00886">
    <property type="entry name" value="MogA_MoaB"/>
    <property type="match status" value="1"/>
</dbReference>
<dbReference type="Pfam" id="PF00994">
    <property type="entry name" value="MoCF_biosynth"/>
    <property type="match status" value="1"/>
</dbReference>
<dbReference type="InterPro" id="IPR036425">
    <property type="entry name" value="MoaB/Mog-like_dom_sf"/>
</dbReference>
<dbReference type="OrthoDB" id="205337at2157"/>
<comment type="similarity">
    <text evidence="1">Belongs to the MoaB/Mog family.</text>
</comment>
<keyword evidence="5" id="KW-1185">Reference proteome</keyword>
<dbReference type="HOGENOM" id="CLU_077358_2_3_2"/>
<dbReference type="AlphaFoldDB" id="A0A076LE31"/>
<dbReference type="GO" id="GO:0005829">
    <property type="term" value="C:cytosol"/>
    <property type="evidence" value="ECO:0007669"/>
    <property type="project" value="TreeGrafter"/>
</dbReference>
<dbReference type="KEGG" id="mjh:JH146_1634"/>
<dbReference type="SUPFAM" id="SSF53218">
    <property type="entry name" value="Molybdenum cofactor biosynthesis proteins"/>
    <property type="match status" value="1"/>
</dbReference>
<dbReference type="PIRSF" id="PIRSF006443">
    <property type="entry name" value="MoaB"/>
    <property type="match status" value="1"/>
</dbReference>
<dbReference type="SMART" id="SM00852">
    <property type="entry name" value="MoCF_biosynth"/>
    <property type="match status" value="1"/>
</dbReference>
<accession>A0A076LE31</accession>
<evidence type="ECO:0000313" key="4">
    <source>
        <dbReference type="EMBL" id="AIJ06476.1"/>
    </source>
</evidence>
<dbReference type="NCBIfam" id="TIGR00177">
    <property type="entry name" value="molyb_syn"/>
    <property type="match status" value="1"/>
</dbReference>
<dbReference type="PANTHER" id="PTHR43232">
    <property type="entry name" value="MOLYBDENUM COFACTOR BIOSYNTHESIS PROTEIN B"/>
    <property type="match status" value="1"/>
</dbReference>
<evidence type="ECO:0000256" key="2">
    <source>
        <dbReference type="ARBA" id="ARBA00023150"/>
    </source>
</evidence>
<dbReference type="PROSITE" id="PS01078">
    <property type="entry name" value="MOCF_BIOSYNTHESIS_1"/>
    <property type="match status" value="1"/>
</dbReference>
<evidence type="ECO:0000313" key="5">
    <source>
        <dbReference type="Proteomes" id="UP000028781"/>
    </source>
</evidence>
<protein>
    <submittedName>
        <fullName evidence="4">Molybdenum cofactor biosynthesis protein B</fullName>
    </submittedName>
</protein>